<organism evidence="1 2">
    <name type="scientific">Achlya hypogyna</name>
    <name type="common">Oomycete</name>
    <name type="synonym">Protoachlya hypogyna</name>
    <dbReference type="NCBI Taxonomy" id="1202772"/>
    <lineage>
        <taxon>Eukaryota</taxon>
        <taxon>Sar</taxon>
        <taxon>Stramenopiles</taxon>
        <taxon>Oomycota</taxon>
        <taxon>Saprolegniomycetes</taxon>
        <taxon>Saprolegniales</taxon>
        <taxon>Achlyaceae</taxon>
        <taxon>Achlya</taxon>
    </lineage>
</organism>
<evidence type="ECO:0000313" key="2">
    <source>
        <dbReference type="Proteomes" id="UP000243579"/>
    </source>
</evidence>
<dbReference type="OrthoDB" id="76996at2759"/>
<comment type="caution">
    <text evidence="1">The sequence shown here is derived from an EMBL/GenBank/DDBJ whole genome shotgun (WGS) entry which is preliminary data.</text>
</comment>
<gene>
    <name evidence="1" type="ORF">ACHHYP_13103</name>
</gene>
<dbReference type="EMBL" id="JNBR01001843">
    <property type="protein sequence ID" value="OQR84628.1"/>
    <property type="molecule type" value="Genomic_DNA"/>
</dbReference>
<keyword evidence="2" id="KW-1185">Reference proteome</keyword>
<dbReference type="AlphaFoldDB" id="A0A1V9YG03"/>
<accession>A0A1V9YG03</accession>
<protein>
    <submittedName>
        <fullName evidence="1">Uncharacterized protein</fullName>
    </submittedName>
</protein>
<evidence type="ECO:0000313" key="1">
    <source>
        <dbReference type="EMBL" id="OQR84628.1"/>
    </source>
</evidence>
<reference evidence="1 2" key="1">
    <citation type="journal article" date="2014" name="Genome Biol. Evol.">
        <title>The secreted proteins of Achlya hypogyna and Thraustotheca clavata identify the ancestral oomycete secretome and reveal gene acquisitions by horizontal gene transfer.</title>
        <authorList>
            <person name="Misner I."/>
            <person name="Blouin N."/>
            <person name="Leonard G."/>
            <person name="Richards T.A."/>
            <person name="Lane C.E."/>
        </authorList>
    </citation>
    <scope>NUCLEOTIDE SEQUENCE [LARGE SCALE GENOMIC DNA]</scope>
    <source>
        <strain evidence="1 2">ATCC 48635</strain>
    </source>
</reference>
<dbReference type="STRING" id="1202772.A0A1V9YG03"/>
<sequence length="373" mass="43333">MKTLPHAKPVSAVRQRQLLHDRLAKRKARQLYLTERAALVEMIQLLTCRYFAIKGTLLPWREVLRGLKESCDESIETNDTLRVQVAGTTTMVNCLRRWFQTMEEPSVPPVRLSQCLWMDVTLARDAPTRLVGYDWIAKQLYFATRDRLHPGLFPQPYEESIKVEWGPQGRKLVLQKIVRASQEDTAKALWAVNRASATEAFPIPGIACGDMEVLHEDVGVNDRTSYVLEQFGETRAHSIKVFHKRFKDEDRILMAYRTISLDESVPAPRDPEEYQEWNEIRRITESSCLVRTVNFLEPRKAYDSIIEYMAELYPDLYHRSVAAYASDVMTTVPLEQYLHHVMLARGAWIARDHFEHFDRVVASVIRQPEAFHY</sequence>
<dbReference type="Proteomes" id="UP000243579">
    <property type="component" value="Unassembled WGS sequence"/>
</dbReference>
<name>A0A1V9YG03_ACHHY</name>
<proteinExistence type="predicted"/>